<dbReference type="PANTHER" id="PTHR43318">
    <property type="entry name" value="UDP-N-ACETYLGLUCOSAMINE 4,6-DEHYDRATASE"/>
    <property type="match status" value="1"/>
</dbReference>
<reference evidence="3 4" key="1">
    <citation type="journal article" date="2017" name="Environ. Microbiol.">
        <title>Genome and epigenome of a novel marine Thaumarchaeota strain suggest viral infection, phosphorothioation DNA modification and multiple restriction systems.</title>
        <authorList>
            <person name="Ahlgren N.A."/>
            <person name="Chen Y."/>
            <person name="Needham D.M."/>
            <person name="Parada A.E."/>
            <person name="Sachdeva R."/>
            <person name="Trinh V."/>
            <person name="Chen T."/>
            <person name="Fuhrman J.A."/>
        </authorList>
    </citation>
    <scope>NUCLEOTIDE SEQUENCE [LARGE SCALE GENOMIC DNA]</scope>
    <source>
        <strain evidence="3 4">SPOT01</strain>
    </source>
</reference>
<protein>
    <submittedName>
        <fullName evidence="3">UDP-galactose-4-epimerase</fullName>
    </submittedName>
</protein>
<evidence type="ECO:0000313" key="4">
    <source>
        <dbReference type="Proteomes" id="UP000249949"/>
    </source>
</evidence>
<dbReference type="Pfam" id="PF02719">
    <property type="entry name" value="Polysacc_synt_2"/>
    <property type="match status" value="1"/>
</dbReference>
<feature type="domain" description="Polysaccharide biosynthesis protein CapD-like" evidence="2">
    <location>
        <begin position="21"/>
        <end position="289"/>
    </location>
</feature>
<evidence type="ECO:0000313" key="3">
    <source>
        <dbReference type="EMBL" id="ARS63774.1"/>
    </source>
</evidence>
<dbReference type="InterPro" id="IPR003869">
    <property type="entry name" value="Polysac_CapD-like"/>
</dbReference>
<dbReference type="KEGG" id="nct:NMSP_0142"/>
<dbReference type="Gene3D" id="3.40.50.720">
    <property type="entry name" value="NAD(P)-binding Rossmann-like Domain"/>
    <property type="match status" value="1"/>
</dbReference>
<comment type="similarity">
    <text evidence="1">Belongs to the polysaccharide synthase family.</text>
</comment>
<name>A0A2Z2HHV1_9ARCH</name>
<dbReference type="SUPFAM" id="SSF51735">
    <property type="entry name" value="NAD(P)-binding Rossmann-fold domains"/>
    <property type="match status" value="1"/>
</dbReference>
<accession>A0A2Z2HHV1</accession>
<dbReference type="AlphaFoldDB" id="A0A2Z2HHV1"/>
<organism evidence="3 4">
    <name type="scientific">Candidatus Nitrosomarinus catalinensis</name>
    <dbReference type="NCBI Taxonomy" id="1898749"/>
    <lineage>
        <taxon>Archaea</taxon>
        <taxon>Nitrososphaerota</taxon>
        <taxon>Nitrososphaeria</taxon>
        <taxon>Nitrosopumilales</taxon>
        <taxon>Nitrosopumilaceae</taxon>
        <taxon>Candidatus Nitrosomarinus</taxon>
    </lineage>
</organism>
<proteinExistence type="inferred from homology"/>
<gene>
    <name evidence="3" type="ORF">NMSP_0142</name>
</gene>
<evidence type="ECO:0000259" key="2">
    <source>
        <dbReference type="Pfam" id="PF02719"/>
    </source>
</evidence>
<dbReference type="InterPro" id="IPR036291">
    <property type="entry name" value="NAD(P)-bd_dom_sf"/>
</dbReference>
<dbReference type="InterPro" id="IPR051203">
    <property type="entry name" value="Polysaccharide_Synthase-Rel"/>
</dbReference>
<keyword evidence="4" id="KW-1185">Reference proteome</keyword>
<dbReference type="EMBL" id="CP021324">
    <property type="protein sequence ID" value="ARS63774.1"/>
    <property type="molecule type" value="Genomic_DNA"/>
</dbReference>
<dbReference type="Proteomes" id="UP000249949">
    <property type="component" value="Chromosome"/>
</dbReference>
<evidence type="ECO:0000256" key="1">
    <source>
        <dbReference type="ARBA" id="ARBA00007430"/>
    </source>
</evidence>
<dbReference type="PANTHER" id="PTHR43318:SF2">
    <property type="entry name" value="UDP-N-ACETYLGLUCOSAMINE 4,6-DEHYDRATASE (INVERTING)"/>
    <property type="match status" value="1"/>
</dbReference>
<sequence length="293" mass="33292">MINLEKIEYNKIKKELKNKTILITGGAGSVGSQLTSKILEYPIKTLRILDSNEHALFDLGRKNKDPRLRLLLGNILDVDRLELAGNNVDIVIHTAAIKNIEISEYNPIETIDTNINGTVNLIKMAMKNKPKKVLNISTDKAVNSSTLYGATKLLGERVISWAGINLNPPIKFATARFGNIFEANGNVFEVWEDEIKKKKPLSLTDKNMKRYFFHVDEAVDFILNCLTQMNQGEVFVPKMKLFKIEELASKVSKKHKIIGLRKGEKLIEELMSEDEKKNAIKKKNMWIIKQNSK</sequence>